<organism evidence="2 3">
    <name type="scientific">Capnocytophaga sputigena</name>
    <dbReference type="NCBI Taxonomy" id="1019"/>
    <lineage>
        <taxon>Bacteria</taxon>
        <taxon>Pseudomonadati</taxon>
        <taxon>Bacteroidota</taxon>
        <taxon>Flavobacteriia</taxon>
        <taxon>Flavobacteriales</taxon>
        <taxon>Flavobacteriaceae</taxon>
        <taxon>Capnocytophaga</taxon>
    </lineage>
</organism>
<sequence>MKTLITKIANNQITLSDALLQSKIIAHKINNTIFKEWLKKETEGYEPNDDMLPSYRKIANRMELSLELGCGKQPIPFNLSPDFEDSVNFHQIIESISIVEEEVKKGSGKILYPIEMVQHVFGSLSKKTQAMINLYKTKGAILKLEREINILSYKNVIDQTKNKLLDILLELDCEFPNIKNEYTMNKENNDKTNNIITNNIYGNNAPINLSTGDNSNQTIVVNENIDYSKIKKLGVDENDIDELKKIISETKNDKSSLSKRVMGWLSSVTSSLSARALYDNIPKLSEYLSSIF</sequence>
<dbReference type="RefSeq" id="WP_095900887.1">
    <property type="nucleotide sequence ID" value="NZ_CP022383.1"/>
</dbReference>
<protein>
    <recommendedName>
        <fullName evidence="1">AbiTii domain-containing protein</fullName>
    </recommendedName>
</protein>
<feature type="domain" description="AbiTii" evidence="1">
    <location>
        <begin position="3"/>
        <end position="195"/>
    </location>
</feature>
<dbReference type="EMBL" id="CP022383">
    <property type="protein sequence ID" value="ATA78790.1"/>
    <property type="molecule type" value="Genomic_DNA"/>
</dbReference>
<proteinExistence type="predicted"/>
<dbReference type="InterPro" id="IPR041304">
    <property type="entry name" value="AbiTii"/>
</dbReference>
<dbReference type="Pfam" id="PF18864">
    <property type="entry name" value="AbiTii"/>
    <property type="match status" value="1"/>
</dbReference>
<evidence type="ECO:0000313" key="3">
    <source>
        <dbReference type="Proteomes" id="UP000217334"/>
    </source>
</evidence>
<gene>
    <name evidence="2" type="ORF">CGC59_03440</name>
</gene>
<evidence type="ECO:0000313" key="2">
    <source>
        <dbReference type="EMBL" id="ATA78790.1"/>
    </source>
</evidence>
<dbReference type="AlphaFoldDB" id="A0A250F0Z8"/>
<reference evidence="3" key="1">
    <citation type="submission" date="2017-06" db="EMBL/GenBank/DDBJ databases">
        <title>Capnocytophaga spp. assemblies.</title>
        <authorList>
            <person name="Gulvik C.A."/>
        </authorList>
    </citation>
    <scope>NUCLEOTIDE SEQUENCE [LARGE SCALE GENOMIC DNA]</scope>
    <source>
        <strain evidence="3">H4486</strain>
    </source>
</reference>
<name>A0A250F0Z8_CAPSP</name>
<dbReference type="Proteomes" id="UP000217334">
    <property type="component" value="Chromosome"/>
</dbReference>
<accession>A0A250F0Z8</accession>
<evidence type="ECO:0000259" key="1">
    <source>
        <dbReference type="Pfam" id="PF18864"/>
    </source>
</evidence>